<evidence type="ECO:0000259" key="2">
    <source>
        <dbReference type="SMART" id="SM00867"/>
    </source>
</evidence>
<sequence>MIRLLFALFAAAVAVSGFTSTALADTYTVDPRHTFPSFEIDHLGFSIQRGRFNQTEGKIALAPASPAGGSIDVAIDAASISTGLPELEKHLRGEDFLDVARFPKILFKSKQLIFDKQGQLTGAKGELTLHGVTKPVHLTVDRFHCGMNLISMKNVCGANATATIERSDFGVDKYAPALADEVKVIIQIEAVRD</sequence>
<dbReference type="RefSeq" id="WP_005373438.1">
    <property type="nucleotide sequence ID" value="NZ_CM001475.1"/>
</dbReference>
<evidence type="ECO:0000313" key="3">
    <source>
        <dbReference type="EMBL" id="EIC30689.1"/>
    </source>
</evidence>
<dbReference type="EMBL" id="CM001475">
    <property type="protein sequence ID" value="EIC30689.1"/>
    <property type="molecule type" value="Genomic_DNA"/>
</dbReference>
<dbReference type="eggNOG" id="COG2353">
    <property type="taxonomic scope" value="Bacteria"/>
</dbReference>
<dbReference type="Proteomes" id="UP000005090">
    <property type="component" value="Chromosome"/>
</dbReference>
<dbReference type="SUPFAM" id="SSF101874">
    <property type="entry name" value="YceI-like"/>
    <property type="match status" value="1"/>
</dbReference>
<dbReference type="PANTHER" id="PTHR34406:SF2">
    <property type="entry name" value="PERIPLASMIC PROTEIN"/>
    <property type="match status" value="1"/>
</dbReference>
<evidence type="ECO:0000256" key="1">
    <source>
        <dbReference type="SAM" id="SignalP"/>
    </source>
</evidence>
<feature type="domain" description="Lipid/polyisoprenoid-binding YceI-like" evidence="2">
    <location>
        <begin position="26"/>
        <end position="191"/>
    </location>
</feature>
<keyword evidence="1" id="KW-0732">Signal</keyword>
<dbReference type="Gene3D" id="2.40.128.110">
    <property type="entry name" value="Lipid/polyisoprenoid-binding, YceI-like"/>
    <property type="match status" value="1"/>
</dbReference>
<dbReference type="SMART" id="SM00867">
    <property type="entry name" value="YceI"/>
    <property type="match status" value="1"/>
</dbReference>
<name>H8GMG5_METAL</name>
<feature type="signal peptide" evidence="1">
    <location>
        <begin position="1"/>
        <end position="24"/>
    </location>
</feature>
<protein>
    <recommendedName>
        <fullName evidence="2">Lipid/polyisoprenoid-binding YceI-like domain-containing protein</fullName>
    </recommendedName>
</protein>
<proteinExistence type="predicted"/>
<dbReference type="AlphaFoldDB" id="H8GMG5"/>
<dbReference type="InterPro" id="IPR036761">
    <property type="entry name" value="TTHA0802/YceI-like_sf"/>
</dbReference>
<dbReference type="HOGENOM" id="CLU_071003_1_1_6"/>
<keyword evidence="4" id="KW-1185">Reference proteome</keyword>
<dbReference type="InterPro" id="IPR007372">
    <property type="entry name" value="Lipid/polyisoprenoid-bd_YceI"/>
</dbReference>
<accession>H8GMG5</accession>
<organism evidence="3 4">
    <name type="scientific">Methylomicrobium album BG8</name>
    <dbReference type="NCBI Taxonomy" id="686340"/>
    <lineage>
        <taxon>Bacteria</taxon>
        <taxon>Pseudomonadati</taxon>
        <taxon>Pseudomonadota</taxon>
        <taxon>Gammaproteobacteria</taxon>
        <taxon>Methylococcales</taxon>
        <taxon>Methylococcaceae</taxon>
        <taxon>Methylomicrobium</taxon>
    </lineage>
</organism>
<feature type="chain" id="PRO_5003612862" description="Lipid/polyisoprenoid-binding YceI-like domain-containing protein" evidence="1">
    <location>
        <begin position="25"/>
        <end position="193"/>
    </location>
</feature>
<evidence type="ECO:0000313" key="4">
    <source>
        <dbReference type="Proteomes" id="UP000005090"/>
    </source>
</evidence>
<dbReference type="PANTHER" id="PTHR34406">
    <property type="entry name" value="PROTEIN YCEI"/>
    <property type="match status" value="1"/>
</dbReference>
<reference evidence="3 4" key="1">
    <citation type="journal article" date="2013" name="Genome Announc.">
        <title>Genome Sequence of the Obligate Gammaproteobacterial Methanotroph Methylomicrobium album Strain BG8.</title>
        <authorList>
            <person name="Kits K.D."/>
            <person name="Kalyuzhnaya M.G."/>
            <person name="Klotz M.G."/>
            <person name="Jetten M.S."/>
            <person name="Op den Camp H.J."/>
            <person name="Vuilleumier S."/>
            <person name="Bringel F."/>
            <person name="Dispirito A.A."/>
            <person name="Murrell J.C."/>
            <person name="Bruce D."/>
            <person name="Cheng J.F."/>
            <person name="Copeland A."/>
            <person name="Goodwin L."/>
            <person name="Hauser L."/>
            <person name="Lajus A."/>
            <person name="Land M.L."/>
            <person name="Lapidus A."/>
            <person name="Lucas S."/>
            <person name="Medigue C."/>
            <person name="Pitluck S."/>
            <person name="Woyke T."/>
            <person name="Zeytun A."/>
            <person name="Stein L.Y."/>
        </authorList>
    </citation>
    <scope>NUCLEOTIDE SEQUENCE [LARGE SCALE GENOMIC DNA]</scope>
    <source>
        <strain evidence="3 4">BG8</strain>
    </source>
</reference>
<dbReference type="STRING" id="686340.Metal_3009"/>
<dbReference type="Pfam" id="PF04264">
    <property type="entry name" value="YceI"/>
    <property type="match status" value="1"/>
</dbReference>
<gene>
    <name evidence="3" type="ORF">Metal_3009</name>
</gene>